<feature type="transmembrane region" description="Helical" evidence="9">
    <location>
        <begin position="699"/>
        <end position="717"/>
    </location>
</feature>
<dbReference type="CDD" id="cd13150">
    <property type="entry name" value="DAXX_histone_binding"/>
    <property type="match status" value="1"/>
</dbReference>
<feature type="transmembrane region" description="Helical" evidence="9">
    <location>
        <begin position="1340"/>
        <end position="1358"/>
    </location>
</feature>
<evidence type="ECO:0000259" key="12">
    <source>
        <dbReference type="Pfam" id="PF20920"/>
    </source>
</evidence>
<dbReference type="SUPFAM" id="SSF56801">
    <property type="entry name" value="Acetyl-CoA synthetase-like"/>
    <property type="match status" value="3"/>
</dbReference>
<dbReference type="InterPro" id="IPR042099">
    <property type="entry name" value="ANL_N_sf"/>
</dbReference>
<dbReference type="InterPro" id="IPR045851">
    <property type="entry name" value="AMP-bd_C_sf"/>
</dbReference>
<evidence type="ECO:0000313" key="13">
    <source>
        <dbReference type="EMBL" id="CAH3114253.1"/>
    </source>
</evidence>
<dbReference type="EMBL" id="CALNXK010000027">
    <property type="protein sequence ID" value="CAH3114253.1"/>
    <property type="molecule type" value="Genomic_DNA"/>
</dbReference>
<comment type="caution">
    <text evidence="13">The sequence shown here is derived from an EMBL/GenBank/DDBJ whole genome shotgun (WGS) entry which is preliminary data.</text>
</comment>
<feature type="domain" description="Daxx histone-binding" evidence="12">
    <location>
        <begin position="2325"/>
        <end position="2410"/>
    </location>
</feature>
<evidence type="ECO:0000259" key="10">
    <source>
        <dbReference type="Pfam" id="PF00501"/>
    </source>
</evidence>
<feature type="domain" description="AMP-binding enzyme C-terminal" evidence="11">
    <location>
        <begin position="1829"/>
        <end position="1904"/>
    </location>
</feature>
<keyword evidence="9" id="KW-0812">Transmembrane</keyword>
<keyword evidence="2" id="KW-0436">Ligase</keyword>
<feature type="compositionally biased region" description="Polar residues" evidence="8">
    <location>
        <begin position="2577"/>
        <end position="2598"/>
    </location>
</feature>
<proteinExistence type="inferred from homology"/>
<feature type="domain" description="AMP-dependent synthetase/ligase" evidence="10">
    <location>
        <begin position="107"/>
        <end position="470"/>
    </location>
</feature>
<sequence length="2636" mass="295785">MLSSSDCLKKLSFPSRFVRHIRGHKMLYIWCALIAAYAAMILYLRLPMVVFPAFLFITFLASGGRNFPKVFFRTILRDVRGIFLYSKVIYYTRRYKREKKTVPDIFQLTVSKYPQKAAIIFEQKTWTFQEVEDYSNRIANYFKALGYQKGDCVAVILESSPEFVCAWLGLSKLGVVTAQINTNLRLDSLWHCISVANVKAIIFGSNFSGAIKEIQTRIPSMVQLYSLGDSPTLPSATNLEKELENCSSVAPNVTHSKSIADKLLYIYTSGTTGLPKAAVITNARYFRMAYGITCALCVSTEDIVYSSLPLYHSSAGVLGVGQCLINGCTLVLRRKFSASQFWDDCVKSKATIVQYIGEVCRYLLAQPYRPAEKQHSVRLAFGNGLRPQIWEEFQSRFGIKQIGEFYGSTEGTASIVNIDSKAGACGFVSEIAPAIYPVTIIKVDPDTGEIVRGADGLAVRTKPGDVGQIVGKSSAGDPSNRFEGYLNPVETSKKVAHDIFRKGDTAFLSGDLVVRDELGYIYFRDRTGDSFRWRGENVSTAEVEAIMSKVLGLCDVVVYGVLVPGCEGRAGMAAIVDPDNKVNLEGLATSLKKLLPSYACPMFLRIVHNVDITGTFKLQKNKLKSEGFDIGLVEDQLYYFDSREKLYMVLDEVKYEQIIRSEIRMFSKSIHPKNSMAYAWTVVVAGISFLVYFTKLPFSLVPVLLFGAFLASGGKSFPRIFFRTFFRDLRYVYLATPLVISLLKHQRNNDTIADIFRQTVSKHPQKTAFFYEQKTWKFQEVEDFANRIANYFKSQGYKKGDKVALLLESCPEFVCIWLGLSKLGVITALINTNLKRDSLWHCVSAVEVKAIIFGSDFSGAVNDIHEQVPKDTHMYYFGPAPCSVNTALSLIKELKRSSPKPPDTDHTKSFNDVLMYIYTSGTTGHPKPAVITNKRFFSFSCVYAMYCVAPEDVIYCTLPLYHGVGVMMTVGCCLMRGNTVALRRKFSASRFWDDCVETKATVVQYIGEICRYLLAQPYRPSERQHSVRLAVGNGLRPQLWKEFQSRFGIKQIGENYGSTEGNIGFLNIDNTPGACGFVSVIAPALMTTKFIKVDTVTGDLLRGENDLAVLAGPGEPGLAVGKIVKGTILPFHGYVNQEETSKKIGHDILEKGNSYFLSGDLLVKDEYGYVYFYDRIGDTFRWRGENVSTAEVEAIMSKILGLRDVVVYGVQVPGTEGRAGMATIVDSESDIDLSRLVQGLNEQLPHYAHPRFLRIVESVAITGTFKFQKNKLREEGFDVRKIQDKLLYYDVNEGKYLSLHEDTFNKINHGKIRIGAMAFTWAVVVAGISFLAYFTKLPLFLVPVLLFGAFLASGGKSFPRIFFRTFFRDLRYIPYIDFLTIKIKKLLKNQNTIAEVFGQVVARHPQKAAFIFEEKTWTFQDVEDYSNRVANYFKSEGYKKGDKVALFLESCPEFVCLWLGLSKLGVITALINTNLRHDSLCHCVSTADARAILYGSDLAVAVKDIRDRMPEKMQFYCLGAVSSLDDSPVSLIKELETFQPKPPDVNPQNSTTNALMYIYTSGTTGYPKPVVITQQNFIAVGFIGIFFRVTPEDIIYCTLPLYHTAGGGLGVGSCLVQGNTLVLRRKFSASKFWDDCVQNKATVIQYIGEVCRYLLAQPYCPSERQNTVRVAFGNGLRPQIWKEFQSRFSIEHIGEFFGATEGNVGLFNTDNTPGSCGFVSVIVPGLVPLSLLKVDPSSGELLRGENGLAIPAGPGEPGLAAGKISKGSFSKYANTNEMSKKVFCDIFHKGDAYFLFGDLLVKDEYGYVYFHDRTGDTFRWRGENVSATEVETTMSKILGLRDVVVYGVRVPGTEGRAGMATIVDSESDIDLSRLIQGLNDQLPHYAHPRFLRIVDSVSVTGTFKLQKNKLKEEGFVVGKVQDKLLYYDLKEGQYRVLDEENAWQLLISSVILLYVNKIRCRYYIKFSHANPKTFSIVLTCIKRSHAVHTVSNNVTHEEEILEMEGGASKPPSEAIIVLSSDDDEDEDVQELFKQFIVKAERHIPHYVVVFLKVKFAEAPSDFVSSTKFKSSLKWRTKQLDESNAFIFTGDVCKLLGADLKQDELKSKTEGVKKAEQEAIDGVFSSARNKITNRVEENVNKDAVRLTTDCSDGKESGSVVRKRASVKTATEASTSSAEFPTSVHVEVTKEGKSKRKTNGTTDPSRSKLSLTPRKRQVRINRLKEKLKHVSDKIKILNQAELSLEEMNMSDSTYIQECRLKERFNKIWAKLCKIRGRPTDTGRVIEKDVKCPSTGFPEIDRAVNKFLKKKRGRFPDKFDISRVIQDAKREHGLKISSQALREISDEVFVAIGNKLQERRKLDFSNNFGCHLTDDYSANNDPAINDLALQRKLEENKKISKRALEDVFNKYAHYGRMKNEGSDASSSSDSEREKSQNSKMKRKFSRVSVQESSDSSENERDDFGLDFEDPNEDKTYRSKSVLGKRDKGHSIRKLSYTSENDLDDFAFKRPHHNSERTNHTESKSRQTAENHHLPATKRIELTRDCAVVEIPSSVLSESISIEQVEAVDVRQKCSNDNYETTAESNVLDNSEISSVPDTPQSDDVILKDQQINDCVKSRDSNLDDEVLTARSVDFSASSN</sequence>
<feature type="domain" description="AMP-dependent synthetase/ligase" evidence="10">
    <location>
        <begin position="756"/>
        <end position="1076"/>
    </location>
</feature>
<dbReference type="Proteomes" id="UP001159405">
    <property type="component" value="Unassembled WGS sequence"/>
</dbReference>
<dbReference type="PROSITE" id="PS00455">
    <property type="entry name" value="AMP_BINDING"/>
    <property type="match status" value="3"/>
</dbReference>
<evidence type="ECO:0000259" key="11">
    <source>
        <dbReference type="Pfam" id="PF13193"/>
    </source>
</evidence>
<feature type="transmembrane region" description="Helical" evidence="9">
    <location>
        <begin position="26"/>
        <end position="44"/>
    </location>
</feature>
<feature type="transmembrane region" description="Helical" evidence="9">
    <location>
        <begin position="1314"/>
        <end position="1334"/>
    </location>
</feature>
<dbReference type="InterPro" id="IPR000873">
    <property type="entry name" value="AMP-dep_synth/lig_dom"/>
</dbReference>
<dbReference type="InterPro" id="IPR046426">
    <property type="entry name" value="DAXX_histone-bd_sf"/>
</dbReference>
<evidence type="ECO:0000256" key="7">
    <source>
        <dbReference type="ARBA" id="ARBA00048666"/>
    </source>
</evidence>
<dbReference type="PANTHER" id="PTHR43107">
    <property type="entry name" value="LONG-CHAIN FATTY ACID TRANSPORT PROTEIN"/>
    <property type="match status" value="1"/>
</dbReference>
<dbReference type="InterPro" id="IPR046378">
    <property type="entry name" value="DAXX_histone-bd"/>
</dbReference>
<keyword evidence="9" id="KW-1133">Transmembrane helix</keyword>
<dbReference type="InterPro" id="IPR025110">
    <property type="entry name" value="AMP-bd_C"/>
</dbReference>
<feature type="region of interest" description="Disordered" evidence="8">
    <location>
        <begin position="2414"/>
        <end position="2486"/>
    </location>
</feature>
<feature type="domain" description="AMP-dependent synthetase/ligase" evidence="10">
    <location>
        <begin position="1399"/>
        <end position="1719"/>
    </location>
</feature>
<feature type="non-terminal residue" evidence="13">
    <location>
        <position position="2636"/>
    </location>
</feature>
<dbReference type="Pfam" id="PF13193">
    <property type="entry name" value="AMP-binding_C"/>
    <property type="match status" value="2"/>
</dbReference>
<comment type="catalytic activity">
    <reaction evidence="5">
        <text>a very long-chain fatty acid + ATP + CoA = a very long-chain fatty acyl-CoA + AMP + diphosphate</text>
        <dbReference type="Rhea" id="RHEA:54536"/>
        <dbReference type="ChEBI" id="CHEBI:30616"/>
        <dbReference type="ChEBI" id="CHEBI:33019"/>
        <dbReference type="ChEBI" id="CHEBI:57287"/>
        <dbReference type="ChEBI" id="CHEBI:58950"/>
        <dbReference type="ChEBI" id="CHEBI:138261"/>
        <dbReference type="ChEBI" id="CHEBI:456215"/>
    </reaction>
    <physiologicalReaction direction="left-to-right" evidence="5">
        <dbReference type="Rhea" id="RHEA:54537"/>
    </physiologicalReaction>
</comment>
<dbReference type="PANTHER" id="PTHR43107:SF15">
    <property type="entry name" value="FATTY ACID TRANSPORT PROTEIN 3, ISOFORM A"/>
    <property type="match status" value="1"/>
</dbReference>
<feature type="region of interest" description="Disordered" evidence="8">
    <location>
        <begin position="2577"/>
        <end position="2600"/>
    </location>
</feature>
<comment type="catalytic activity">
    <reaction evidence="7">
        <text>tetracosanoate + ATP + CoA = tetracosanoyl-CoA + AMP + diphosphate</text>
        <dbReference type="Rhea" id="RHEA:33639"/>
        <dbReference type="ChEBI" id="CHEBI:30616"/>
        <dbReference type="ChEBI" id="CHEBI:31014"/>
        <dbReference type="ChEBI" id="CHEBI:33019"/>
        <dbReference type="ChEBI" id="CHEBI:57287"/>
        <dbReference type="ChEBI" id="CHEBI:65052"/>
        <dbReference type="ChEBI" id="CHEBI:456215"/>
    </reaction>
    <physiologicalReaction direction="left-to-right" evidence="7">
        <dbReference type="Rhea" id="RHEA:33640"/>
    </physiologicalReaction>
</comment>
<keyword evidence="3" id="KW-0547">Nucleotide-binding</keyword>
<organism evidence="13 14">
    <name type="scientific">Porites lobata</name>
    <dbReference type="NCBI Taxonomy" id="104759"/>
    <lineage>
        <taxon>Eukaryota</taxon>
        <taxon>Metazoa</taxon>
        <taxon>Cnidaria</taxon>
        <taxon>Anthozoa</taxon>
        <taxon>Hexacorallia</taxon>
        <taxon>Scleractinia</taxon>
        <taxon>Fungiina</taxon>
        <taxon>Poritidae</taxon>
        <taxon>Porites</taxon>
    </lineage>
</organism>
<dbReference type="Gene3D" id="3.40.50.12780">
    <property type="entry name" value="N-terminal domain of ligase-like"/>
    <property type="match status" value="3"/>
</dbReference>
<feature type="region of interest" description="Disordered" evidence="8">
    <location>
        <begin position="2502"/>
        <end position="2530"/>
    </location>
</feature>
<dbReference type="Gene3D" id="3.30.300.30">
    <property type="match status" value="3"/>
</dbReference>
<evidence type="ECO:0000256" key="6">
    <source>
        <dbReference type="ARBA" id="ARBA00041297"/>
    </source>
</evidence>
<feature type="domain" description="AMP-binding enzyme C-terminal" evidence="11">
    <location>
        <begin position="1191"/>
        <end position="1266"/>
    </location>
</feature>
<comment type="similarity">
    <text evidence="1">Belongs to the ATP-dependent AMP-binding enzyme family.</text>
</comment>
<protein>
    <recommendedName>
        <fullName evidence="6">Long-chain-fatty-acid--CoA ligase</fullName>
    </recommendedName>
</protein>
<dbReference type="Gene3D" id="1.20.58.2170">
    <property type="match status" value="1"/>
</dbReference>
<feature type="transmembrane region" description="Helical" evidence="9">
    <location>
        <begin position="675"/>
        <end position="693"/>
    </location>
</feature>
<feature type="compositionally biased region" description="Basic and acidic residues" evidence="8">
    <location>
        <begin position="2509"/>
        <end position="2530"/>
    </location>
</feature>
<evidence type="ECO:0000256" key="4">
    <source>
        <dbReference type="ARBA" id="ARBA00022840"/>
    </source>
</evidence>
<keyword evidence="14" id="KW-1185">Reference proteome</keyword>
<keyword evidence="9" id="KW-0472">Membrane</keyword>
<dbReference type="Pfam" id="PF00501">
    <property type="entry name" value="AMP-binding"/>
    <property type="match status" value="3"/>
</dbReference>
<dbReference type="InterPro" id="IPR020845">
    <property type="entry name" value="AMP-binding_CS"/>
</dbReference>
<dbReference type="Pfam" id="PF20920">
    <property type="entry name" value="DAXX_hist_bd"/>
    <property type="match status" value="1"/>
</dbReference>
<reference evidence="13 14" key="1">
    <citation type="submission" date="2022-05" db="EMBL/GenBank/DDBJ databases">
        <authorList>
            <consortium name="Genoscope - CEA"/>
            <person name="William W."/>
        </authorList>
    </citation>
    <scope>NUCLEOTIDE SEQUENCE [LARGE SCALE GENOMIC DNA]</scope>
</reference>
<feature type="compositionally biased region" description="Polar residues" evidence="8">
    <location>
        <begin position="2166"/>
        <end position="2178"/>
    </location>
</feature>
<evidence type="ECO:0000256" key="9">
    <source>
        <dbReference type="SAM" id="Phobius"/>
    </source>
</evidence>
<evidence type="ECO:0000256" key="1">
    <source>
        <dbReference type="ARBA" id="ARBA00006432"/>
    </source>
</evidence>
<evidence type="ECO:0000256" key="5">
    <source>
        <dbReference type="ARBA" id="ARBA00036527"/>
    </source>
</evidence>
<dbReference type="NCBIfam" id="NF006134">
    <property type="entry name" value="PRK08279.1"/>
    <property type="match status" value="2"/>
</dbReference>
<evidence type="ECO:0000256" key="3">
    <source>
        <dbReference type="ARBA" id="ARBA00022741"/>
    </source>
</evidence>
<name>A0ABN8NMZ4_9CNID</name>
<keyword evidence="4" id="KW-0067">ATP-binding</keyword>
<evidence type="ECO:0000256" key="8">
    <source>
        <dbReference type="SAM" id="MobiDB-lite"/>
    </source>
</evidence>
<accession>A0ABN8NMZ4</accession>
<feature type="region of interest" description="Disordered" evidence="8">
    <location>
        <begin position="2149"/>
        <end position="2212"/>
    </location>
</feature>
<feature type="compositionally biased region" description="Polar residues" evidence="8">
    <location>
        <begin position="2197"/>
        <end position="2208"/>
    </location>
</feature>
<gene>
    <name evidence="13" type="ORF">PLOB_00022821</name>
</gene>
<evidence type="ECO:0000313" key="14">
    <source>
        <dbReference type="Proteomes" id="UP001159405"/>
    </source>
</evidence>
<evidence type="ECO:0000256" key="2">
    <source>
        <dbReference type="ARBA" id="ARBA00022598"/>
    </source>
</evidence>